<feature type="compositionally biased region" description="Basic and acidic residues" evidence="1">
    <location>
        <begin position="77"/>
        <end position="97"/>
    </location>
</feature>
<feature type="region of interest" description="Disordered" evidence="1">
    <location>
        <begin position="1"/>
        <end position="46"/>
    </location>
</feature>
<evidence type="ECO:0000313" key="2">
    <source>
        <dbReference type="EMBL" id="JAC77777.1"/>
    </source>
</evidence>
<feature type="non-terminal residue" evidence="2">
    <location>
        <position position="103"/>
    </location>
</feature>
<feature type="non-terminal residue" evidence="2">
    <location>
        <position position="1"/>
    </location>
</feature>
<organism evidence="2">
    <name type="scientific">Tetraselmis sp. GSL018</name>
    <dbReference type="NCBI Taxonomy" id="582737"/>
    <lineage>
        <taxon>Eukaryota</taxon>
        <taxon>Viridiplantae</taxon>
        <taxon>Chlorophyta</taxon>
        <taxon>core chlorophytes</taxon>
        <taxon>Chlorodendrophyceae</taxon>
        <taxon>Chlorodendrales</taxon>
        <taxon>Chlorodendraceae</taxon>
        <taxon>Tetraselmis</taxon>
    </lineage>
</organism>
<dbReference type="EMBL" id="GBEZ01007706">
    <property type="protein sequence ID" value="JAC77777.1"/>
    <property type="molecule type" value="Transcribed_RNA"/>
</dbReference>
<gene>
    <name evidence="2" type="ORF">TSPGSL018_16817</name>
</gene>
<name>A0A061RY01_9CHLO</name>
<protein>
    <submittedName>
        <fullName evidence="2">Uncharacterized protein</fullName>
    </submittedName>
</protein>
<feature type="region of interest" description="Disordered" evidence="1">
    <location>
        <begin position="76"/>
        <end position="103"/>
    </location>
</feature>
<proteinExistence type="predicted"/>
<feature type="compositionally biased region" description="Low complexity" evidence="1">
    <location>
        <begin position="23"/>
        <end position="46"/>
    </location>
</feature>
<sequence>FRLPAAPPKKKTIAPSNQPPPLSSLSLSKKTTLPEPAALPRSPPLRLLPFPPSALLNIPTIPVPFFSHALPLPDPQLVEKARTPPSPFRREQTENRSPRTRSA</sequence>
<dbReference type="AlphaFoldDB" id="A0A061RY01"/>
<evidence type="ECO:0000256" key="1">
    <source>
        <dbReference type="SAM" id="MobiDB-lite"/>
    </source>
</evidence>
<accession>A0A061RY01</accession>
<reference evidence="2" key="1">
    <citation type="submission" date="2014-05" db="EMBL/GenBank/DDBJ databases">
        <title>The transcriptome of the halophilic microalga Tetraselmis sp. GSL018 isolated from the Great Salt Lake, Utah.</title>
        <authorList>
            <person name="Jinkerson R.E."/>
            <person name="D'Adamo S."/>
            <person name="Posewitz M.C."/>
        </authorList>
    </citation>
    <scope>NUCLEOTIDE SEQUENCE</scope>
    <source>
        <strain evidence="2">GSL018</strain>
    </source>
</reference>